<dbReference type="Gene3D" id="3.90.1200.10">
    <property type="match status" value="1"/>
</dbReference>
<comment type="caution">
    <text evidence="1">The sequence shown here is derived from an EMBL/GenBank/DDBJ whole genome shotgun (WGS) entry which is preliminary data.</text>
</comment>
<evidence type="ECO:0008006" key="3">
    <source>
        <dbReference type="Google" id="ProtNLM"/>
    </source>
</evidence>
<name>A0ABQ4B923_9ACTN</name>
<reference evidence="1 2" key="1">
    <citation type="submission" date="2021-01" db="EMBL/GenBank/DDBJ databases">
        <title>Whole genome shotgun sequence of Actinoplanes palleronii NBRC 14916.</title>
        <authorList>
            <person name="Komaki H."/>
            <person name="Tamura T."/>
        </authorList>
    </citation>
    <scope>NUCLEOTIDE SEQUENCE [LARGE SCALE GENOMIC DNA]</scope>
    <source>
        <strain evidence="1 2">NBRC 14916</strain>
    </source>
</reference>
<protein>
    <recommendedName>
        <fullName evidence="3">Aminoglycoside phosphotransferase</fullName>
    </recommendedName>
</protein>
<keyword evidence="2" id="KW-1185">Reference proteome</keyword>
<dbReference type="InterPro" id="IPR011009">
    <property type="entry name" value="Kinase-like_dom_sf"/>
</dbReference>
<dbReference type="EMBL" id="BOMS01000045">
    <property type="protein sequence ID" value="GIE67168.1"/>
    <property type="molecule type" value="Genomic_DNA"/>
</dbReference>
<dbReference type="RefSeq" id="WP_203825696.1">
    <property type="nucleotide sequence ID" value="NZ_BAAATY010000014.1"/>
</dbReference>
<dbReference type="SUPFAM" id="SSF56112">
    <property type="entry name" value="Protein kinase-like (PK-like)"/>
    <property type="match status" value="1"/>
</dbReference>
<dbReference type="Proteomes" id="UP000624709">
    <property type="component" value="Unassembled WGS sequence"/>
</dbReference>
<evidence type="ECO:0000313" key="1">
    <source>
        <dbReference type="EMBL" id="GIE67168.1"/>
    </source>
</evidence>
<organism evidence="1 2">
    <name type="scientific">Actinoplanes palleronii</name>
    <dbReference type="NCBI Taxonomy" id="113570"/>
    <lineage>
        <taxon>Bacteria</taxon>
        <taxon>Bacillati</taxon>
        <taxon>Actinomycetota</taxon>
        <taxon>Actinomycetes</taxon>
        <taxon>Micromonosporales</taxon>
        <taxon>Micromonosporaceae</taxon>
        <taxon>Actinoplanes</taxon>
    </lineage>
</organism>
<accession>A0ABQ4B923</accession>
<gene>
    <name evidence="1" type="ORF">Apa02nite_032760</name>
</gene>
<evidence type="ECO:0000313" key="2">
    <source>
        <dbReference type="Proteomes" id="UP000624709"/>
    </source>
</evidence>
<sequence>MTVPIDLVRDGWVAEELEHGSANETTGGVWRVRRDDRTAILKIATPRRAGAAAHMAASADPGHFNYWRREPSAYEAGVPATLFAEGGLSAPECLSTHDRADGSVAMWLEDVAGTPGSTWGPAEMGDLAYKIGLAQAGWTTRPHLEAAWLPRDFLADATLAQPVPDHLDWDHPVVTAAWSPRLRTGLRRLWERRFEVLAAARALPQTMCHHDLWAMNLIDADRGPVLLDWTFVGPGAIGGDAANMALDAFFDGLLDVKLLDEVLETVTSAYVRGMRGAVAPDVVRRAIRVTGAARFFWFAPRMVAAAGTAAGTNGYSYDGRDMAERFAGRAPIFEVVAEWAESA</sequence>
<proteinExistence type="predicted"/>